<dbReference type="EMBL" id="CVQI01032152">
    <property type="protein sequence ID" value="CRK40542.1"/>
    <property type="molecule type" value="Genomic_DNA"/>
</dbReference>
<evidence type="ECO:0000313" key="3">
    <source>
        <dbReference type="Proteomes" id="UP000045706"/>
    </source>
</evidence>
<feature type="region of interest" description="Disordered" evidence="1">
    <location>
        <begin position="26"/>
        <end position="48"/>
    </location>
</feature>
<organism evidence="2 3">
    <name type="scientific">Verticillium longisporum</name>
    <name type="common">Verticillium dahliae var. longisporum</name>
    <dbReference type="NCBI Taxonomy" id="100787"/>
    <lineage>
        <taxon>Eukaryota</taxon>
        <taxon>Fungi</taxon>
        <taxon>Dikarya</taxon>
        <taxon>Ascomycota</taxon>
        <taxon>Pezizomycotina</taxon>
        <taxon>Sordariomycetes</taxon>
        <taxon>Hypocreomycetidae</taxon>
        <taxon>Glomerellales</taxon>
        <taxon>Plectosphaerellaceae</taxon>
        <taxon>Verticillium</taxon>
    </lineage>
</organism>
<gene>
    <name evidence="2" type="ORF">BN1723_015760</name>
</gene>
<name>A0A0G4N267_VERLO</name>
<evidence type="ECO:0000313" key="2">
    <source>
        <dbReference type="EMBL" id="CRK40542.1"/>
    </source>
</evidence>
<protein>
    <submittedName>
        <fullName evidence="2">Uncharacterized protein</fullName>
    </submittedName>
</protein>
<dbReference type="Proteomes" id="UP000045706">
    <property type="component" value="Unassembled WGS sequence"/>
</dbReference>
<evidence type="ECO:0000256" key="1">
    <source>
        <dbReference type="SAM" id="MobiDB-lite"/>
    </source>
</evidence>
<sequence length="64" mass="6498">MSSKTTFTAAKSAADVVAVADAMPGLDRARENGNGNGGEGPSCTADGGVRKAERKIDVRNLFTG</sequence>
<proteinExistence type="predicted"/>
<dbReference type="AlphaFoldDB" id="A0A0G4N267"/>
<accession>A0A0G4N267</accession>
<reference evidence="3" key="1">
    <citation type="submission" date="2015-05" db="EMBL/GenBank/DDBJ databases">
        <authorList>
            <person name="Fogelqvist Johan"/>
        </authorList>
    </citation>
    <scope>NUCLEOTIDE SEQUENCE [LARGE SCALE GENOMIC DNA]</scope>
</reference>